<evidence type="ECO:0000256" key="3">
    <source>
        <dbReference type="ARBA" id="ARBA00022475"/>
    </source>
</evidence>
<keyword evidence="4 10" id="KW-0812">Transmembrane</keyword>
<feature type="domain" description="MotA/TolQ/ExbB proton channel" evidence="11">
    <location>
        <begin position="92"/>
        <end position="185"/>
    </location>
</feature>
<evidence type="ECO:0000256" key="5">
    <source>
        <dbReference type="ARBA" id="ARBA00022927"/>
    </source>
</evidence>
<keyword evidence="13" id="KW-1185">Reference proteome</keyword>
<evidence type="ECO:0000256" key="6">
    <source>
        <dbReference type="ARBA" id="ARBA00022989"/>
    </source>
</evidence>
<evidence type="ECO:0000256" key="7">
    <source>
        <dbReference type="ARBA" id="ARBA00023136"/>
    </source>
</evidence>
<dbReference type="GO" id="GO:0005886">
    <property type="term" value="C:plasma membrane"/>
    <property type="evidence" value="ECO:0007669"/>
    <property type="project" value="UniProtKB-SubCell"/>
</dbReference>
<evidence type="ECO:0000256" key="4">
    <source>
        <dbReference type="ARBA" id="ARBA00022692"/>
    </source>
</evidence>
<dbReference type="Pfam" id="PF01618">
    <property type="entry name" value="MotA_ExbB"/>
    <property type="match status" value="1"/>
</dbReference>
<evidence type="ECO:0000313" key="12">
    <source>
        <dbReference type="EMBL" id="SMX41260.1"/>
    </source>
</evidence>
<keyword evidence="6 10" id="KW-1133">Transmembrane helix</keyword>
<keyword evidence="5 8" id="KW-0653">Protein transport</keyword>
<feature type="transmembrane region" description="Helical" evidence="10">
    <location>
        <begin position="119"/>
        <end position="139"/>
    </location>
</feature>
<keyword evidence="3" id="KW-1003">Cell membrane</keyword>
<evidence type="ECO:0000256" key="1">
    <source>
        <dbReference type="ARBA" id="ARBA00004651"/>
    </source>
</evidence>
<reference evidence="12 13" key="1">
    <citation type="submission" date="2017-05" db="EMBL/GenBank/DDBJ databases">
        <authorList>
            <person name="Song R."/>
            <person name="Chenine A.L."/>
            <person name="Ruprecht R.M."/>
        </authorList>
    </citation>
    <scope>NUCLEOTIDE SEQUENCE [LARGE SCALE GENOMIC DNA]</scope>
    <source>
        <strain evidence="12 13">CECT 8663</strain>
    </source>
</reference>
<dbReference type="Proteomes" id="UP000220836">
    <property type="component" value="Unassembled WGS sequence"/>
</dbReference>
<feature type="region of interest" description="Disordered" evidence="9">
    <location>
        <begin position="205"/>
        <end position="235"/>
    </location>
</feature>
<feature type="transmembrane region" description="Helical" evidence="10">
    <location>
        <begin position="151"/>
        <end position="179"/>
    </location>
</feature>
<dbReference type="PANTHER" id="PTHR30625">
    <property type="entry name" value="PROTEIN TOLQ"/>
    <property type="match status" value="1"/>
</dbReference>
<evidence type="ECO:0000313" key="13">
    <source>
        <dbReference type="Proteomes" id="UP000220836"/>
    </source>
</evidence>
<keyword evidence="7 10" id="KW-0472">Membrane</keyword>
<evidence type="ECO:0000256" key="8">
    <source>
        <dbReference type="RuleBase" id="RU004057"/>
    </source>
</evidence>
<organism evidence="12 13">
    <name type="scientific">Pelagimonas varians</name>
    <dbReference type="NCBI Taxonomy" id="696760"/>
    <lineage>
        <taxon>Bacteria</taxon>
        <taxon>Pseudomonadati</taxon>
        <taxon>Pseudomonadota</taxon>
        <taxon>Alphaproteobacteria</taxon>
        <taxon>Rhodobacterales</taxon>
        <taxon>Roseobacteraceae</taxon>
        <taxon>Pelagimonas</taxon>
    </lineage>
</organism>
<dbReference type="PANTHER" id="PTHR30625:SF15">
    <property type="entry name" value="BIOPOLYMER TRANSPORT PROTEIN EXBB"/>
    <property type="match status" value="1"/>
</dbReference>
<proteinExistence type="inferred from homology"/>
<dbReference type="GO" id="GO:0017038">
    <property type="term" value="P:protein import"/>
    <property type="evidence" value="ECO:0007669"/>
    <property type="project" value="TreeGrafter"/>
</dbReference>
<evidence type="ECO:0000256" key="10">
    <source>
        <dbReference type="SAM" id="Phobius"/>
    </source>
</evidence>
<comment type="subcellular location">
    <subcellularLocation>
        <location evidence="1">Cell membrane</location>
        <topology evidence="1">Multi-pass membrane protein</topology>
    </subcellularLocation>
    <subcellularLocation>
        <location evidence="8">Membrane</location>
        <topology evidence="8">Multi-pass membrane protein</topology>
    </subcellularLocation>
</comment>
<dbReference type="InterPro" id="IPR050790">
    <property type="entry name" value="ExbB/TolQ_transport"/>
</dbReference>
<feature type="transmembrane region" description="Helical" evidence="10">
    <location>
        <begin position="20"/>
        <end position="39"/>
    </location>
</feature>
<protein>
    <submittedName>
        <fullName evidence="12">Biopolymer transport protein ExbB</fullName>
    </submittedName>
</protein>
<dbReference type="EMBL" id="FXYH01000007">
    <property type="protein sequence ID" value="SMX41260.1"/>
    <property type="molecule type" value="Genomic_DNA"/>
</dbReference>
<name>A0A238KEP8_9RHOB</name>
<gene>
    <name evidence="12" type="primary">exbB_1</name>
    <name evidence="12" type="ORF">PEV8663_02221</name>
</gene>
<evidence type="ECO:0000256" key="2">
    <source>
        <dbReference type="ARBA" id="ARBA00022448"/>
    </source>
</evidence>
<evidence type="ECO:0000256" key="9">
    <source>
        <dbReference type="SAM" id="MobiDB-lite"/>
    </source>
</evidence>
<dbReference type="OrthoDB" id="4045at2"/>
<accession>A0A238KEP8</accession>
<dbReference type="AlphaFoldDB" id="A0A238KEP8"/>
<dbReference type="InterPro" id="IPR002898">
    <property type="entry name" value="MotA_ExbB_proton_chnl"/>
</dbReference>
<comment type="similarity">
    <text evidence="8">Belongs to the exbB/tolQ family.</text>
</comment>
<sequence length="235" mass="24686">MIAFLQTALMDIYDLGGPVILVMLAVSVLTLAVMLYKLWQFSAAGVGRHRALVRAIQVWDGGHPKQAKKELSASTSYLAPVIKMGFSLGFDRTRLETEAETRFAKLEGGLRFLDSVAQLSPLLGLFGTVLGMISAFQALQEAGSQVDPSILAGGIWVALLTTAVGLVIAMPTSVVLSWFEVRLDRDRVLAGQAIASILSPGLNSGSNPGTGAKGAQIQSADDATGLPPLATPSHA</sequence>
<evidence type="ECO:0000259" key="11">
    <source>
        <dbReference type="Pfam" id="PF01618"/>
    </source>
</evidence>
<dbReference type="RefSeq" id="WP_097804727.1">
    <property type="nucleotide sequence ID" value="NZ_FXYH01000007.1"/>
</dbReference>
<keyword evidence="2 8" id="KW-0813">Transport</keyword>